<sequence>MLTFRVLSLTKGRLRTPEIGVRIVARLTGSFFLVARQGRHTMPYGVSFAPWRLSDHRNNPPALFCFDILMTKKCRSSLKNTVGHKVLAVLFHAGTDGLHFKQGCLFLCSKKFASCPDSAVIR</sequence>
<keyword evidence="2" id="KW-1185">Reference proteome</keyword>
<name>A0A844G877_9NEIS</name>
<dbReference type="EMBL" id="WLYX01000001">
    <property type="protein sequence ID" value="MTD32576.1"/>
    <property type="molecule type" value="Genomic_DNA"/>
</dbReference>
<gene>
    <name evidence="1" type="ORF">GKE73_02465</name>
</gene>
<dbReference type="AlphaFoldDB" id="A0A844G877"/>
<reference evidence="1 2" key="1">
    <citation type="submission" date="2019-11" db="EMBL/GenBank/DDBJ databases">
        <title>Draft genome sequence of Paludibacterium sp. dN18-1.</title>
        <authorList>
            <person name="Im W.-T."/>
        </authorList>
    </citation>
    <scope>NUCLEOTIDE SEQUENCE [LARGE SCALE GENOMIC DNA]</scope>
    <source>
        <strain evidence="2">dN 18-1</strain>
    </source>
</reference>
<proteinExistence type="predicted"/>
<dbReference type="Proteomes" id="UP000446658">
    <property type="component" value="Unassembled WGS sequence"/>
</dbReference>
<accession>A0A844G877</accession>
<protein>
    <submittedName>
        <fullName evidence="1">Uncharacterized protein</fullName>
    </submittedName>
</protein>
<evidence type="ECO:0000313" key="1">
    <source>
        <dbReference type="EMBL" id="MTD32576.1"/>
    </source>
</evidence>
<comment type="caution">
    <text evidence="1">The sequence shown here is derived from an EMBL/GenBank/DDBJ whole genome shotgun (WGS) entry which is preliminary data.</text>
</comment>
<organism evidence="1 2">
    <name type="scientific">Paludibacterium denitrificans</name>
    <dbReference type="NCBI Taxonomy" id="2675226"/>
    <lineage>
        <taxon>Bacteria</taxon>
        <taxon>Pseudomonadati</taxon>
        <taxon>Pseudomonadota</taxon>
        <taxon>Betaproteobacteria</taxon>
        <taxon>Neisseriales</taxon>
        <taxon>Chromobacteriaceae</taxon>
        <taxon>Paludibacterium</taxon>
    </lineage>
</organism>
<evidence type="ECO:0000313" key="2">
    <source>
        <dbReference type="Proteomes" id="UP000446658"/>
    </source>
</evidence>